<keyword evidence="4" id="KW-1185">Reference proteome</keyword>
<accession>A0A9P6ALA8</accession>
<dbReference type="Proteomes" id="UP000886523">
    <property type="component" value="Unassembled WGS sequence"/>
</dbReference>
<feature type="region of interest" description="Disordered" evidence="1">
    <location>
        <begin position="519"/>
        <end position="581"/>
    </location>
</feature>
<evidence type="ECO:0000313" key="3">
    <source>
        <dbReference type="EMBL" id="KAF9507632.1"/>
    </source>
</evidence>
<feature type="compositionally biased region" description="Low complexity" evidence="1">
    <location>
        <begin position="262"/>
        <end position="271"/>
    </location>
</feature>
<feature type="compositionally biased region" description="Gly residues" evidence="1">
    <location>
        <begin position="341"/>
        <end position="350"/>
    </location>
</feature>
<dbReference type="AlphaFoldDB" id="A0A9P6ALA8"/>
<name>A0A9P6ALA8_9AGAM</name>
<feature type="compositionally biased region" description="Gly residues" evidence="1">
    <location>
        <begin position="455"/>
        <end position="490"/>
    </location>
</feature>
<feature type="region of interest" description="Disordered" evidence="1">
    <location>
        <begin position="163"/>
        <end position="226"/>
    </location>
</feature>
<proteinExistence type="predicted"/>
<organism evidence="3 4">
    <name type="scientific">Hydnum rufescens UP504</name>
    <dbReference type="NCBI Taxonomy" id="1448309"/>
    <lineage>
        <taxon>Eukaryota</taxon>
        <taxon>Fungi</taxon>
        <taxon>Dikarya</taxon>
        <taxon>Basidiomycota</taxon>
        <taxon>Agaricomycotina</taxon>
        <taxon>Agaricomycetes</taxon>
        <taxon>Cantharellales</taxon>
        <taxon>Hydnaceae</taxon>
        <taxon>Hydnum</taxon>
    </lineage>
</organism>
<dbReference type="EMBL" id="MU129076">
    <property type="protein sequence ID" value="KAF9507632.1"/>
    <property type="molecule type" value="Genomic_DNA"/>
</dbReference>
<feature type="region of interest" description="Disordered" evidence="1">
    <location>
        <begin position="338"/>
        <end position="414"/>
    </location>
</feature>
<feature type="compositionally biased region" description="Low complexity" evidence="1">
    <location>
        <begin position="554"/>
        <end position="574"/>
    </location>
</feature>
<comment type="caution">
    <text evidence="3">The sequence shown here is derived from an EMBL/GenBank/DDBJ whole genome shotgun (WGS) entry which is preliminary data.</text>
</comment>
<gene>
    <name evidence="3" type="ORF">BS47DRAFT_1351409</name>
</gene>
<evidence type="ECO:0000256" key="2">
    <source>
        <dbReference type="SAM" id="SignalP"/>
    </source>
</evidence>
<protein>
    <submittedName>
        <fullName evidence="3">Uncharacterized protein</fullName>
    </submittedName>
</protein>
<feature type="compositionally biased region" description="Low complexity" evidence="1">
    <location>
        <begin position="164"/>
        <end position="185"/>
    </location>
</feature>
<reference evidence="3" key="1">
    <citation type="journal article" date="2020" name="Nat. Commun.">
        <title>Large-scale genome sequencing of mycorrhizal fungi provides insights into the early evolution of symbiotic traits.</title>
        <authorList>
            <person name="Miyauchi S."/>
            <person name="Kiss E."/>
            <person name="Kuo A."/>
            <person name="Drula E."/>
            <person name="Kohler A."/>
            <person name="Sanchez-Garcia M."/>
            <person name="Morin E."/>
            <person name="Andreopoulos B."/>
            <person name="Barry K.W."/>
            <person name="Bonito G."/>
            <person name="Buee M."/>
            <person name="Carver A."/>
            <person name="Chen C."/>
            <person name="Cichocki N."/>
            <person name="Clum A."/>
            <person name="Culley D."/>
            <person name="Crous P.W."/>
            <person name="Fauchery L."/>
            <person name="Girlanda M."/>
            <person name="Hayes R.D."/>
            <person name="Keri Z."/>
            <person name="LaButti K."/>
            <person name="Lipzen A."/>
            <person name="Lombard V."/>
            <person name="Magnuson J."/>
            <person name="Maillard F."/>
            <person name="Murat C."/>
            <person name="Nolan M."/>
            <person name="Ohm R.A."/>
            <person name="Pangilinan J."/>
            <person name="Pereira M.F."/>
            <person name="Perotto S."/>
            <person name="Peter M."/>
            <person name="Pfister S."/>
            <person name="Riley R."/>
            <person name="Sitrit Y."/>
            <person name="Stielow J.B."/>
            <person name="Szollosi G."/>
            <person name="Zifcakova L."/>
            <person name="Stursova M."/>
            <person name="Spatafora J.W."/>
            <person name="Tedersoo L."/>
            <person name="Vaario L.M."/>
            <person name="Yamada A."/>
            <person name="Yan M."/>
            <person name="Wang P."/>
            <person name="Xu J."/>
            <person name="Bruns T."/>
            <person name="Baldrian P."/>
            <person name="Vilgalys R."/>
            <person name="Dunand C."/>
            <person name="Henrissat B."/>
            <person name="Grigoriev I.V."/>
            <person name="Hibbett D."/>
            <person name="Nagy L.G."/>
            <person name="Martin F.M."/>
        </authorList>
    </citation>
    <scope>NUCLEOTIDE SEQUENCE</scope>
    <source>
        <strain evidence="3">UP504</strain>
    </source>
</reference>
<evidence type="ECO:0000256" key="1">
    <source>
        <dbReference type="SAM" id="MobiDB-lite"/>
    </source>
</evidence>
<feature type="signal peptide" evidence="2">
    <location>
        <begin position="1"/>
        <end position="20"/>
    </location>
</feature>
<feature type="region of interest" description="Disordered" evidence="1">
    <location>
        <begin position="449"/>
        <end position="501"/>
    </location>
</feature>
<feature type="region of interest" description="Disordered" evidence="1">
    <location>
        <begin position="251"/>
        <end position="277"/>
    </location>
</feature>
<feature type="chain" id="PRO_5040432372" evidence="2">
    <location>
        <begin position="21"/>
        <end position="581"/>
    </location>
</feature>
<feature type="compositionally biased region" description="Gly residues" evidence="1">
    <location>
        <begin position="402"/>
        <end position="414"/>
    </location>
</feature>
<dbReference type="OrthoDB" id="2576311at2759"/>
<sequence length="581" mass="57183">MSPLIFLVAGFTLSFSTIKAQTSDVTCWSEYEWVCTLVAATLEAVAACNPNGILISSLVFDSSAFPGNQYSGPTTDPSTQNACICSTVMYELVSACGACQGASWVRWDAWSANCPSNLITISYYSQHIPESTAIPAWAFYNPRFSDGNNPWKVRDVGALLAPNTSTSISSTPSSSSTSSSISTPGEPDPTPPPSLTVGEPDPTTPPSPTLGEPDPTTPPSVSTSSKVAFSISDRTSASSFSVSGSIITSFSGSSNTPLASPSASVTTSLASGGAGGRSTAGGVAAVLLLGVLAWYCLRHQETGSGPGPDVPITEEPHFMVYGGPGPGGTGLLPDHFSAGTGPTGGFGGPGYVSAPSGASGSGNGGGDQAPFAGNEPGHVYAPNQPAGGSGGPGHASYPSGVSGSGSGGGAQAPFGGNGSGGAGYAPNTPGGGLGPGYVSVPFGGNGSSPGYTPGFSGGSGLPGHGAGFGGASGPGPGPSTGGPGGIGGPGSPWVRRDPTAGIVAGTDGTLLAVGAVGFGVSRPSRDEDDDSRLRNSFPDPSAMSSTQQLIVVNPSPTTPTGTTRTNSPRSPRAPKGARVLR</sequence>
<keyword evidence="2" id="KW-0732">Signal</keyword>
<evidence type="ECO:0000313" key="4">
    <source>
        <dbReference type="Proteomes" id="UP000886523"/>
    </source>
</evidence>